<sequence>MTLPLLSSPALEEDTKDELGDFSSVQRETEILRSYRKPPPPKRAKQRRVPRNVNTGSKSLDIFTELNDEDSNQGSDKENNDSNDDVDSCLLRQDREKTARDTRSSMLADIELTLAALHMTEQSTAPLSRDSLSEDKIRITGLTAKDVNKSNADENIIAKKKSEYDMRNSIESEDKQSFSSSLLRDLKTEPVPAVRKESPKVSPIAAVRRAPKVSPKPSPKPSPKVRSKLSYHDDTNTIKTVLDKSSDILTSASPTPSLELNGNNTENKTTILEIIASPSTQPLGPATDIKLTDEKLPDPTTTTISGVSDSEINTNEDISQIQARSEPATIASQANLVSTADEKHEDNTNKSIASNSSETTTSSDREQNIIENINTISDEQKEERREDSGKSNIEYINTISIEQKEERQEDRKENSTEYLDTISSEQTEDRKEDRETPENDVTDKALEADTNKETSTSNNVEIGESDSYSDNQPQPECQTVVTNSKEMVVDSLNKQAIQDETDKLTSTDIKDQPVEEVARQSSLDSETSSLQHGLEQVARRASPDGETSSLQHGLE</sequence>
<dbReference type="AlphaFoldDB" id="A0A0B7AM23"/>
<feature type="region of interest" description="Disordered" evidence="1">
    <location>
        <begin position="499"/>
        <end position="555"/>
    </location>
</feature>
<feature type="region of interest" description="Disordered" evidence="1">
    <location>
        <begin position="189"/>
        <end position="231"/>
    </location>
</feature>
<feature type="compositionally biased region" description="Polar residues" evidence="1">
    <location>
        <begin position="349"/>
        <end position="362"/>
    </location>
</feature>
<dbReference type="EMBL" id="HACG01035028">
    <property type="protein sequence ID" value="CEK81893.1"/>
    <property type="molecule type" value="Transcribed_RNA"/>
</dbReference>
<evidence type="ECO:0000256" key="1">
    <source>
        <dbReference type="SAM" id="MobiDB-lite"/>
    </source>
</evidence>
<feature type="compositionally biased region" description="Polar residues" evidence="1">
    <location>
        <begin position="545"/>
        <end position="555"/>
    </location>
</feature>
<feature type="region of interest" description="Disordered" evidence="1">
    <location>
        <begin position="1"/>
        <end position="104"/>
    </location>
</feature>
<gene>
    <name evidence="2" type="primary">ORF128503</name>
</gene>
<feature type="compositionally biased region" description="Basic and acidic residues" evidence="1">
    <location>
        <begin position="427"/>
        <end position="452"/>
    </location>
</feature>
<feature type="non-terminal residue" evidence="2">
    <location>
        <position position="555"/>
    </location>
</feature>
<reference evidence="2" key="1">
    <citation type="submission" date="2014-12" db="EMBL/GenBank/DDBJ databases">
        <title>Insight into the proteome of Arion vulgaris.</title>
        <authorList>
            <person name="Aradska J."/>
            <person name="Bulat T."/>
            <person name="Smidak R."/>
            <person name="Sarate P."/>
            <person name="Gangsoo J."/>
            <person name="Sialana F."/>
            <person name="Bilban M."/>
            <person name="Lubec G."/>
        </authorList>
    </citation>
    <scope>NUCLEOTIDE SEQUENCE</scope>
    <source>
        <tissue evidence="2">Skin</tissue>
    </source>
</reference>
<name>A0A0B7AM23_9EUPU</name>
<feature type="compositionally biased region" description="Basic and acidic residues" evidence="1">
    <location>
        <begin position="92"/>
        <end position="103"/>
    </location>
</feature>
<proteinExistence type="predicted"/>
<feature type="region of interest" description="Disordered" evidence="1">
    <location>
        <begin position="283"/>
        <end position="314"/>
    </location>
</feature>
<protein>
    <submittedName>
        <fullName evidence="2">Uncharacterized protein</fullName>
    </submittedName>
</protein>
<accession>A0A0B7AM23</accession>
<feature type="compositionally biased region" description="Basic residues" evidence="1">
    <location>
        <begin position="34"/>
        <end position="50"/>
    </location>
</feature>
<feature type="compositionally biased region" description="Basic and acidic residues" evidence="1">
    <location>
        <begin position="500"/>
        <end position="518"/>
    </location>
</feature>
<feature type="compositionally biased region" description="Basic and acidic residues" evidence="1">
    <location>
        <begin position="402"/>
        <end position="415"/>
    </location>
</feature>
<feature type="compositionally biased region" description="Polar residues" evidence="1">
    <location>
        <begin position="519"/>
        <end position="531"/>
    </location>
</feature>
<evidence type="ECO:0000313" key="2">
    <source>
        <dbReference type="EMBL" id="CEK81893.1"/>
    </source>
</evidence>
<feature type="compositionally biased region" description="Basic and acidic residues" evidence="1">
    <location>
        <begin position="378"/>
        <end position="389"/>
    </location>
</feature>
<feature type="compositionally biased region" description="Polar residues" evidence="1">
    <location>
        <begin position="453"/>
        <end position="477"/>
    </location>
</feature>
<feature type="region of interest" description="Disordered" evidence="1">
    <location>
        <begin position="339"/>
        <end position="477"/>
    </location>
</feature>
<organism evidence="2">
    <name type="scientific">Arion vulgaris</name>
    <dbReference type="NCBI Taxonomy" id="1028688"/>
    <lineage>
        <taxon>Eukaryota</taxon>
        <taxon>Metazoa</taxon>
        <taxon>Spiralia</taxon>
        <taxon>Lophotrochozoa</taxon>
        <taxon>Mollusca</taxon>
        <taxon>Gastropoda</taxon>
        <taxon>Heterobranchia</taxon>
        <taxon>Euthyneura</taxon>
        <taxon>Panpulmonata</taxon>
        <taxon>Eupulmonata</taxon>
        <taxon>Stylommatophora</taxon>
        <taxon>Helicina</taxon>
        <taxon>Arionoidea</taxon>
        <taxon>Arionidae</taxon>
        <taxon>Arion</taxon>
    </lineage>
</organism>
<feature type="compositionally biased region" description="Polar residues" evidence="1">
    <location>
        <begin position="390"/>
        <end position="401"/>
    </location>
</feature>
<feature type="compositionally biased region" description="Polar residues" evidence="1">
    <location>
        <begin position="416"/>
        <end position="425"/>
    </location>
</feature>
<feature type="compositionally biased region" description="Basic and acidic residues" evidence="1">
    <location>
        <begin position="189"/>
        <end position="199"/>
    </location>
</feature>
<feature type="compositionally biased region" description="Polar residues" evidence="1">
    <location>
        <begin position="299"/>
        <end position="314"/>
    </location>
</feature>